<dbReference type="AlphaFoldDB" id="A0A0P7DV18"/>
<dbReference type="SUPFAM" id="SSF52343">
    <property type="entry name" value="Ferredoxin reductase-like, C-terminal NADP-linked domain"/>
    <property type="match status" value="1"/>
</dbReference>
<dbReference type="Gene3D" id="3.40.50.80">
    <property type="entry name" value="Nucleotide-binding domain of ferredoxin-NADP reductase (FNR) module"/>
    <property type="match status" value="1"/>
</dbReference>
<dbReference type="InterPro" id="IPR012675">
    <property type="entry name" value="Beta-grasp_dom_sf"/>
</dbReference>
<dbReference type="InterPro" id="IPR001041">
    <property type="entry name" value="2Fe-2S_ferredoxin-type"/>
</dbReference>
<dbReference type="Gene3D" id="3.10.20.30">
    <property type="match status" value="1"/>
</dbReference>
<dbReference type="Pfam" id="PF00111">
    <property type="entry name" value="Fer2"/>
    <property type="match status" value="1"/>
</dbReference>
<comment type="caution">
    <text evidence="4">The sequence shown here is derived from an EMBL/GenBank/DDBJ whole genome shotgun (WGS) entry which is preliminary data.</text>
</comment>
<dbReference type="Gene3D" id="2.40.30.10">
    <property type="entry name" value="Translation factors"/>
    <property type="match status" value="1"/>
</dbReference>
<dbReference type="PRINTS" id="PR00371">
    <property type="entry name" value="FPNCR"/>
</dbReference>
<dbReference type="Pfam" id="PF00175">
    <property type="entry name" value="NAD_binding_1"/>
    <property type="match status" value="1"/>
</dbReference>
<dbReference type="GO" id="GO:0051536">
    <property type="term" value="F:iron-sulfur cluster binding"/>
    <property type="evidence" value="ECO:0007669"/>
    <property type="project" value="InterPro"/>
</dbReference>
<dbReference type="InterPro" id="IPR017938">
    <property type="entry name" value="Riboflavin_synthase-like_b-brl"/>
</dbReference>
<dbReference type="PRINTS" id="PR00409">
    <property type="entry name" value="PHDIOXRDTASE"/>
</dbReference>
<dbReference type="PATRIC" id="fig|570156.3.peg.3821"/>
<dbReference type="InterPro" id="IPR001433">
    <property type="entry name" value="OxRdtase_FAD/NAD-bd"/>
</dbReference>
<accession>A0A0P7DV18</accession>
<dbReference type="STRING" id="570156.AOG27_13580"/>
<dbReference type="SUPFAM" id="SSF54292">
    <property type="entry name" value="2Fe-2S ferredoxin-like"/>
    <property type="match status" value="1"/>
</dbReference>
<name>A0A0P7DV18_9GAMM</name>
<evidence type="ECO:0000256" key="2">
    <source>
        <dbReference type="ARBA" id="ARBA00034078"/>
    </source>
</evidence>
<dbReference type="Pfam" id="PF00970">
    <property type="entry name" value="FAD_binding_6"/>
    <property type="match status" value="1"/>
</dbReference>
<dbReference type="PROSITE" id="PS51384">
    <property type="entry name" value="FAD_FR"/>
    <property type="match status" value="1"/>
</dbReference>
<dbReference type="EMBL" id="LJTC01000008">
    <property type="protein sequence ID" value="KPM83095.1"/>
    <property type="molecule type" value="Genomic_DNA"/>
</dbReference>
<feature type="domain" description="FAD-binding FR-type" evidence="3">
    <location>
        <begin position="35"/>
        <end position="139"/>
    </location>
</feature>
<dbReference type="InterPro" id="IPR008333">
    <property type="entry name" value="Cbr1-like_FAD-bd_dom"/>
</dbReference>
<dbReference type="InterPro" id="IPR036010">
    <property type="entry name" value="2Fe-2S_ferredoxin-like_sf"/>
</dbReference>
<reference evidence="4 5" key="1">
    <citation type="submission" date="2015-09" db="EMBL/GenBank/DDBJ databases">
        <title>Draft Genome Sequence of Pseudoalteromonas lipolytica UCD-48B.</title>
        <authorList>
            <person name="Krusor M."/>
            <person name="Coil D.A."/>
            <person name="Lang J.M."/>
            <person name="Eisen J.A."/>
            <person name="Alexiev A."/>
        </authorList>
    </citation>
    <scope>NUCLEOTIDE SEQUENCE [LARGE SCALE GENOMIC DNA]</scope>
    <source>
        <strain evidence="4 5">UCD-48B</strain>
    </source>
</reference>
<dbReference type="PANTHER" id="PTHR47354:SF3">
    <property type="entry name" value="OXIDOREDUCTASE-RELATED"/>
    <property type="match status" value="1"/>
</dbReference>
<proteinExistence type="predicted"/>
<dbReference type="InterPro" id="IPR039261">
    <property type="entry name" value="FNR_nucleotide-bd"/>
</dbReference>
<evidence type="ECO:0000313" key="4">
    <source>
        <dbReference type="EMBL" id="KPM83095.1"/>
    </source>
</evidence>
<keyword evidence="1" id="KW-0830">Ubiquinone</keyword>
<evidence type="ECO:0000313" key="5">
    <source>
        <dbReference type="Proteomes" id="UP000050378"/>
    </source>
</evidence>
<dbReference type="GO" id="GO:0016491">
    <property type="term" value="F:oxidoreductase activity"/>
    <property type="evidence" value="ECO:0007669"/>
    <property type="project" value="InterPro"/>
</dbReference>
<dbReference type="InterPro" id="IPR050415">
    <property type="entry name" value="MRET"/>
</dbReference>
<evidence type="ECO:0000256" key="1">
    <source>
        <dbReference type="ARBA" id="ARBA00023075"/>
    </source>
</evidence>
<dbReference type="CDD" id="cd00207">
    <property type="entry name" value="fer2"/>
    <property type="match status" value="1"/>
</dbReference>
<protein>
    <recommendedName>
        <fullName evidence="3">FAD-binding FR-type domain-containing protein</fullName>
    </recommendedName>
</protein>
<gene>
    <name evidence="4" type="ORF">AOG27_13580</name>
</gene>
<organism evidence="4 5">
    <name type="scientific">Pseudoalteromonas lipolytica</name>
    <dbReference type="NCBI Taxonomy" id="570156"/>
    <lineage>
        <taxon>Bacteria</taxon>
        <taxon>Pseudomonadati</taxon>
        <taxon>Pseudomonadota</taxon>
        <taxon>Gammaproteobacteria</taxon>
        <taxon>Alteromonadales</taxon>
        <taxon>Pseudoalteromonadaceae</taxon>
        <taxon>Pseudoalteromonas</taxon>
    </lineage>
</organism>
<dbReference type="Proteomes" id="UP000050378">
    <property type="component" value="Unassembled WGS sequence"/>
</dbReference>
<dbReference type="SUPFAM" id="SSF63380">
    <property type="entry name" value="Riboflavin synthase domain-like"/>
    <property type="match status" value="1"/>
</dbReference>
<dbReference type="PANTHER" id="PTHR47354">
    <property type="entry name" value="NADH OXIDOREDUCTASE HCR"/>
    <property type="match status" value="1"/>
</dbReference>
<dbReference type="RefSeq" id="WP_082389272.1">
    <property type="nucleotide sequence ID" value="NZ_LJTC01000008.1"/>
</dbReference>
<evidence type="ECO:0000259" key="3">
    <source>
        <dbReference type="PROSITE" id="PS51384"/>
    </source>
</evidence>
<sequence>MRALLNSLSKHLLHHQSWNGYWEPVVQCFKPGWREGYFRAQVKHVQVFAEQSIELIIEPEKAWPVHQAGQHIALTIQTNGRLLTRVFTIASEPQLARQQRQIRLLIRSQEIGAFTSKLTNLRTGQWLNISEPKGQFVMPNTARSLIMLAGGSGITPFIAMLKSIPADSKQTITLLYYAKPNSHWLKDELEQLKQSLRNFDYHLLERSKDGDATTWLTTNAHKHWLVCGPAALYKQAAALAKQLNTPIDSEHFSAVPAAVVTSDKHELTLTHQGKTFTIDNQQTLLTHLQANKQPVTVGCGMGICHQCQCVKKQGIVRDIRTGELSDSSEQLIQLCISQPVSDVELSA</sequence>
<dbReference type="InterPro" id="IPR017927">
    <property type="entry name" value="FAD-bd_FR_type"/>
</dbReference>
<dbReference type="InterPro" id="IPR001709">
    <property type="entry name" value="Flavoprot_Pyr_Nucl_cyt_Rdtase"/>
</dbReference>
<dbReference type="OrthoDB" id="581532at2"/>
<comment type="cofactor">
    <cofactor evidence="2">
        <name>[2Fe-2S] cluster</name>
        <dbReference type="ChEBI" id="CHEBI:190135"/>
    </cofactor>
</comment>